<name>E6PLK7_9ZZZZ</name>
<evidence type="ECO:0000259" key="4">
    <source>
        <dbReference type="Pfam" id="PF05567"/>
    </source>
</evidence>
<dbReference type="InterPro" id="IPR001434">
    <property type="entry name" value="OmcB-like_DUF11"/>
</dbReference>
<dbReference type="InterPro" id="IPR047589">
    <property type="entry name" value="DUF11_rpt"/>
</dbReference>
<dbReference type="Pfam" id="PF05567">
    <property type="entry name" value="T4P_PilY1"/>
    <property type="match status" value="1"/>
</dbReference>
<comment type="caution">
    <text evidence="5">The sequence shown here is derived from an EMBL/GenBank/DDBJ whole genome shotgun (WGS) entry which is preliminary data.</text>
</comment>
<feature type="domain" description="PilY1 beta-propeller" evidence="4">
    <location>
        <begin position="652"/>
        <end position="1068"/>
    </location>
</feature>
<proteinExistence type="predicted"/>
<feature type="domain" description="DUF11" evidence="3">
    <location>
        <begin position="352"/>
        <end position="476"/>
    </location>
</feature>
<evidence type="ECO:0000259" key="3">
    <source>
        <dbReference type="Pfam" id="PF01345"/>
    </source>
</evidence>
<dbReference type="GO" id="GO:0046872">
    <property type="term" value="F:metal ion binding"/>
    <property type="evidence" value="ECO:0007669"/>
    <property type="project" value="UniProtKB-KW"/>
</dbReference>
<dbReference type="EMBL" id="CABM01000012">
    <property type="protein sequence ID" value="CBH95808.1"/>
    <property type="molecule type" value="Genomic_DNA"/>
</dbReference>
<evidence type="ECO:0000256" key="1">
    <source>
        <dbReference type="ARBA" id="ARBA00022723"/>
    </source>
</evidence>
<dbReference type="NCBIfam" id="TIGR01451">
    <property type="entry name" value="B_ant_repeat"/>
    <property type="match status" value="1"/>
</dbReference>
<dbReference type="SUPFAM" id="SSF49899">
    <property type="entry name" value="Concanavalin A-like lectins/glucanases"/>
    <property type="match status" value="1"/>
</dbReference>
<accession>E6PLK7</accession>
<dbReference type="AlphaFoldDB" id="E6PLK7"/>
<protein>
    <submittedName>
        <fullName evidence="5">Putative type-4 fimbrial biogenesis pily1-related protein (Modular protein)</fullName>
    </submittedName>
</protein>
<dbReference type="Pfam" id="PF01345">
    <property type="entry name" value="DUF11"/>
    <property type="match status" value="1"/>
</dbReference>
<evidence type="ECO:0000256" key="2">
    <source>
        <dbReference type="ARBA" id="ARBA00022837"/>
    </source>
</evidence>
<gene>
    <name evidence="5" type="ORF">CARN2_2076</name>
</gene>
<dbReference type="Gene3D" id="2.60.120.200">
    <property type="match status" value="1"/>
</dbReference>
<organism evidence="5">
    <name type="scientific">mine drainage metagenome</name>
    <dbReference type="NCBI Taxonomy" id="410659"/>
    <lineage>
        <taxon>unclassified sequences</taxon>
        <taxon>metagenomes</taxon>
        <taxon>ecological metagenomes</taxon>
    </lineage>
</organism>
<keyword evidence="1" id="KW-0479">Metal-binding</keyword>
<sequence>MARFNPIRYRSTVYRALFAASSVLFAGASQADEEKPATSASFQPVSQCFRDAGASGWTYAGAASPGVAYTGKNSSLTAATGVDAAGQGWLRLTDNTNNQKGSAYYNLPINVSSLGIQVEFTYTAWGGTGADGISMYLFDGATTKFVQGDFGGALGYCAGYGNTPGGLSNAVIGVGIDDYGNFENGYDRCQNGGEPQGHSSGYYTALGIRGPGNGSNGYKWLADVNQKNVPASVGPFSTFYTPSASVRPTDALFYRRVRLNISPTDPANPQNGYTVTLYWATTPNGAFTQMMSAPYPAGNTPPATGNKAPDFTIPSNWTPLPPTVKFGFAGSTGGATNYHEVRDVYFTEGLPDLSVTQSGPSMVAAGSTVTYVVTAANIGSTPANNATLTNVLPSALANVTWSCTASAGSSCPAAASAGTIAGSSFSVSGIKLALVGNATFTIQGQVPAGTTGALSNVATISTTEFTDAYPNNDSTSLASTINTNPATASLNLAQVPQTLNSIGVNAVKGAVVQTSTQIYLGQYHPANWWGQLFAYPLGADVNGKLAASSTPNWDAACELTGSPCLSPPTPAAAYLSSGAQSATSRAMLTWNGSQGVAFAYGSLNSAQQSALNNDPVLSGTSLTGSDVVNFLRGDRSKEQSKGGPFRTRTSVLGDIVGSSPVWVGPPNLSYPTSWGDALYTSLAPAENAASNSYGSFVSNNKTRQHVVYAGSNDGFVHGFAAGKYTSTGTFSTTTNNGKELIAYMPSTVLGQIATNPSGTPINSNFNFTAPGYTHRYFVDATPGTGDLYYNGAWHTWLVGGLGGGGQGVYALDITNPANFSQSNASTLVVKELNLSNLTCANNANCKNDLGYSYGTPIVRRMHNGDWAVILGNGYNSSTGTAAIFIATVKNGASGTNPSGQTGAIYELDTGAGPSSDPTGQHRANGINYVTSADLDGDHVVDYLYAGDLFGNLWRFDVSGCNPPGVTTTGCTASGGWAVSKFGGTSAKALFSAKNATSTAQPITTQVQVLSVPSRVGQPRIEVMFGTGKNIEIADQLPNNSPTGVQSIYGVWDWDMNGWNAQSQAQYTSLSGTQSIARSVMQQQTVQGAYDTSGRAFAGTGTGYRTLTTNTVCWKNSSSCPSNNNQLGFYLDLPSSGESIIYNPTLAFGTFIVNSTIPSPNSQGLSCYAPAPPGGWTMAINPLNGGALPNSFFADSLGNFVTIGGQIVSGMYLNAVGSPSLVTDQGKPYMINQDNSGNPNVQQVNPAPNGTGQRLTWTELR</sequence>
<dbReference type="InterPro" id="IPR013320">
    <property type="entry name" value="ConA-like_dom_sf"/>
</dbReference>
<evidence type="ECO:0000313" key="5">
    <source>
        <dbReference type="EMBL" id="CBH95808.1"/>
    </source>
</evidence>
<keyword evidence="2" id="KW-0106">Calcium</keyword>
<reference evidence="5" key="1">
    <citation type="submission" date="2009-10" db="EMBL/GenBank/DDBJ databases">
        <title>Diversity of trophic interactions inside an arsenic-rich microbial ecosystem.</title>
        <authorList>
            <person name="Bertin P.N."/>
            <person name="Heinrich-Salmeron A."/>
            <person name="Pelletier E."/>
            <person name="Goulhen-Chollet F."/>
            <person name="Arsene-Ploetze F."/>
            <person name="Gallien S."/>
            <person name="Calteau A."/>
            <person name="Vallenet D."/>
            <person name="Casiot C."/>
            <person name="Chane-Woon-Ming B."/>
            <person name="Giloteaux L."/>
            <person name="Barakat M."/>
            <person name="Bonnefoy V."/>
            <person name="Bruneel O."/>
            <person name="Chandler M."/>
            <person name="Cleiss J."/>
            <person name="Duran R."/>
            <person name="Elbaz-Poulichet F."/>
            <person name="Fonknechten N."/>
            <person name="Lauga B."/>
            <person name="Mornico D."/>
            <person name="Ortet P."/>
            <person name="Schaeffer C."/>
            <person name="Siguier P."/>
            <person name="Alexander Thil Smith A."/>
            <person name="Van Dorsselaer A."/>
            <person name="Weissenbach J."/>
            <person name="Medigue C."/>
            <person name="Le Paslier D."/>
        </authorList>
    </citation>
    <scope>NUCLEOTIDE SEQUENCE</scope>
</reference>
<dbReference type="InterPro" id="IPR008707">
    <property type="entry name" value="B-propeller_PilY1"/>
</dbReference>